<protein>
    <recommendedName>
        <fullName evidence="9">TonB family protein</fullName>
    </recommendedName>
</protein>
<feature type="region of interest" description="Disordered" evidence="5">
    <location>
        <begin position="227"/>
        <end position="259"/>
    </location>
</feature>
<sequence>MTFQALPRHTALSLIGDMGEAGGDRLRKTLVVSLLLHLCLLSVIMGAKFFKKTERPLSAVEVSLVTLPPVEAKPEPKVEKVEKALPKPAPKPVQSAPMPVPPKPVHTPTQTPPAPVPSPVQAAPVAKPAPPAPAPPPVPVPKLEAPVLAAPQPIPHAAKSPSSAPVTNRADVLRDVMKDVELPLNAPKYGDIAPMKPAEVKKSAQPKLGAPERSDVDAMLKKLNVPDLAAPQVSTPQEPPKPPVTPTKRTSLSEEMTSDLDRELQDLKKLQAPPPVKATEPMREVKPMFREPQPTVTAPPVMASIPRTKPTPMLRVPGVSGSNPYLARVQARISGFWTAPPVDISGKALTVTVRFRLERDGRVGSVVIEQSSGNDYYDMAAQRAVQSAIPLPPFPPDLTDSYFDAHFTFAVGEAAG</sequence>
<evidence type="ECO:0000256" key="3">
    <source>
        <dbReference type="ARBA" id="ARBA00022989"/>
    </source>
</evidence>
<evidence type="ECO:0000256" key="5">
    <source>
        <dbReference type="SAM" id="MobiDB-lite"/>
    </source>
</evidence>
<dbReference type="NCBIfam" id="TIGR01352">
    <property type="entry name" value="tonB_Cterm"/>
    <property type="match status" value="1"/>
</dbReference>
<feature type="transmembrane region" description="Helical" evidence="6">
    <location>
        <begin position="30"/>
        <end position="50"/>
    </location>
</feature>
<evidence type="ECO:0000256" key="1">
    <source>
        <dbReference type="ARBA" id="ARBA00004167"/>
    </source>
</evidence>
<feature type="compositionally biased region" description="Pro residues" evidence="5">
    <location>
        <begin position="127"/>
        <end position="138"/>
    </location>
</feature>
<dbReference type="InterPro" id="IPR006260">
    <property type="entry name" value="TonB/TolA_C"/>
</dbReference>
<dbReference type="PRINTS" id="PR01217">
    <property type="entry name" value="PRICHEXTENSN"/>
</dbReference>
<comment type="subcellular location">
    <subcellularLocation>
        <location evidence="1">Membrane</location>
        <topology evidence="1">Single-pass membrane protein</topology>
    </subcellularLocation>
</comment>
<comment type="caution">
    <text evidence="7">The sequence shown here is derived from an EMBL/GenBank/DDBJ whole genome shotgun (WGS) entry which is preliminary data.</text>
</comment>
<feature type="region of interest" description="Disordered" evidence="5">
    <location>
        <begin position="74"/>
        <end position="138"/>
    </location>
</feature>
<keyword evidence="4 6" id="KW-0472">Membrane</keyword>
<proteinExistence type="predicted"/>
<evidence type="ECO:0000256" key="4">
    <source>
        <dbReference type="ARBA" id="ARBA00023136"/>
    </source>
</evidence>
<feature type="compositionally biased region" description="Pro residues" evidence="5">
    <location>
        <begin position="98"/>
        <end position="118"/>
    </location>
</feature>
<keyword evidence="8" id="KW-1185">Reference proteome</keyword>
<dbReference type="EMBL" id="CAJNBJ010000016">
    <property type="protein sequence ID" value="CAE6748034.1"/>
    <property type="molecule type" value="Genomic_DNA"/>
</dbReference>
<dbReference type="Gene3D" id="3.30.1150.10">
    <property type="match status" value="1"/>
</dbReference>
<organism evidence="7 8">
    <name type="scientific">Nitrospira defluvii</name>
    <dbReference type="NCBI Taxonomy" id="330214"/>
    <lineage>
        <taxon>Bacteria</taxon>
        <taxon>Pseudomonadati</taxon>
        <taxon>Nitrospirota</taxon>
        <taxon>Nitrospiria</taxon>
        <taxon>Nitrospirales</taxon>
        <taxon>Nitrospiraceae</taxon>
        <taxon>Nitrospira</taxon>
    </lineage>
</organism>
<gene>
    <name evidence="7" type="ORF">NSPZN2_30031</name>
</gene>
<feature type="compositionally biased region" description="Basic and acidic residues" evidence="5">
    <location>
        <begin position="74"/>
        <end position="85"/>
    </location>
</feature>
<accession>A0ABM8RE25</accession>
<dbReference type="Proteomes" id="UP000675880">
    <property type="component" value="Unassembled WGS sequence"/>
</dbReference>
<keyword evidence="3 6" id="KW-1133">Transmembrane helix</keyword>
<evidence type="ECO:0000313" key="8">
    <source>
        <dbReference type="Proteomes" id="UP000675880"/>
    </source>
</evidence>
<evidence type="ECO:0000313" key="7">
    <source>
        <dbReference type="EMBL" id="CAE6748034.1"/>
    </source>
</evidence>
<evidence type="ECO:0000256" key="2">
    <source>
        <dbReference type="ARBA" id="ARBA00022692"/>
    </source>
</evidence>
<evidence type="ECO:0008006" key="9">
    <source>
        <dbReference type="Google" id="ProtNLM"/>
    </source>
</evidence>
<name>A0ABM8RE25_9BACT</name>
<keyword evidence="2 6" id="KW-0812">Transmembrane</keyword>
<reference evidence="7 8" key="1">
    <citation type="submission" date="2021-02" db="EMBL/GenBank/DDBJ databases">
        <authorList>
            <person name="Han P."/>
        </authorList>
    </citation>
    <scope>NUCLEOTIDE SEQUENCE [LARGE SCALE GENOMIC DNA]</scope>
    <source>
        <strain evidence="7">Candidatus Nitrospira sp. ZN2</strain>
    </source>
</reference>
<evidence type="ECO:0000256" key="6">
    <source>
        <dbReference type="SAM" id="Phobius"/>
    </source>
</evidence>
<dbReference type="SUPFAM" id="SSF74653">
    <property type="entry name" value="TolA/TonB C-terminal domain"/>
    <property type="match status" value="1"/>
</dbReference>
<dbReference type="Pfam" id="PF13103">
    <property type="entry name" value="TonB_2"/>
    <property type="match status" value="1"/>
</dbReference>